<reference evidence="3" key="1">
    <citation type="journal article" date="2016" name="Genome Announc.">
        <title>Complete genome sequence of Alkaliphilus metalliredigens strain QYMF, an alkaliphilic and metal-reducing bacterium isolated from borax-contaminated leachate ponds.</title>
        <authorList>
            <person name="Hwang C."/>
            <person name="Copeland A."/>
            <person name="Lucas S."/>
            <person name="Lapidus A."/>
            <person name="Barry K."/>
            <person name="Detter J.C."/>
            <person name="Glavina Del Rio T."/>
            <person name="Hammon N."/>
            <person name="Israni S."/>
            <person name="Dalin E."/>
            <person name="Tice H."/>
            <person name="Pitluck S."/>
            <person name="Chertkov O."/>
            <person name="Brettin T."/>
            <person name="Bruce D."/>
            <person name="Han C."/>
            <person name="Schmutz J."/>
            <person name="Larimer F."/>
            <person name="Land M.L."/>
            <person name="Hauser L."/>
            <person name="Kyrpides N."/>
            <person name="Mikhailova N."/>
            <person name="Ye Q."/>
            <person name="Zhou J."/>
            <person name="Richardson P."/>
            <person name="Fields M.W."/>
        </authorList>
    </citation>
    <scope>NUCLEOTIDE SEQUENCE [LARGE SCALE GENOMIC DNA]</scope>
    <source>
        <strain evidence="3">QYMF</strain>
    </source>
</reference>
<dbReference type="EMBL" id="CP000724">
    <property type="protein sequence ID" value="ABR47897.1"/>
    <property type="molecule type" value="Genomic_DNA"/>
</dbReference>
<dbReference type="RefSeq" id="WP_012062935.1">
    <property type="nucleotide sequence ID" value="NC_009633.1"/>
</dbReference>
<sequence>MFRIESLEKIKPLLGEDHIAHLNTVGRMNSNPEIEIYVDNLEDPKGFVLREGYWHIPYSRHMDILLHMINSFSWNKEIGFCGIPSHTAQLLREKLLGYELSWDEPCELFYYPNKTLPIESGLESLPSLKPEHVETVNHHYTYKDEDSYEYLMSCIQKNPSSVILDEQNNPISWALVREDHSMGVMYTVDAHRGKGIAEKVTLDLMKKVLNYGNTPYVHIVTDNEKSKNLAIKAGFIHWGPITWFGMERKEG</sequence>
<dbReference type="PANTHER" id="PTHR20958">
    <property type="entry name" value="GLYCINE N-ACYLTRANSFERASE-LIKE PROTEIN"/>
    <property type="match status" value="1"/>
</dbReference>
<dbReference type="PROSITE" id="PS51186">
    <property type="entry name" value="GNAT"/>
    <property type="match status" value="1"/>
</dbReference>
<dbReference type="HOGENOM" id="CLU_1109927_0_0_9"/>
<keyword evidence="3" id="KW-1185">Reference proteome</keyword>
<dbReference type="STRING" id="293826.Amet_1721"/>
<dbReference type="SUPFAM" id="SSF55729">
    <property type="entry name" value="Acyl-CoA N-acyltransferases (Nat)"/>
    <property type="match status" value="1"/>
</dbReference>
<dbReference type="InterPro" id="IPR013653">
    <property type="entry name" value="GCN5-like_dom"/>
</dbReference>
<dbReference type="GO" id="GO:0016747">
    <property type="term" value="F:acyltransferase activity, transferring groups other than amino-acyl groups"/>
    <property type="evidence" value="ECO:0007669"/>
    <property type="project" value="InterPro"/>
</dbReference>
<dbReference type="AlphaFoldDB" id="A6TNX9"/>
<dbReference type="InterPro" id="IPR053225">
    <property type="entry name" value="Acyl-CoA_N-acyltransferase"/>
</dbReference>
<dbReference type="InterPro" id="IPR016181">
    <property type="entry name" value="Acyl_CoA_acyltransferase"/>
</dbReference>
<proteinExistence type="predicted"/>
<dbReference type="InterPro" id="IPR000182">
    <property type="entry name" value="GNAT_dom"/>
</dbReference>
<dbReference type="Pfam" id="PF08445">
    <property type="entry name" value="FR47"/>
    <property type="match status" value="1"/>
</dbReference>
<dbReference type="eggNOG" id="COG3393">
    <property type="taxonomic scope" value="Bacteria"/>
</dbReference>
<dbReference type="Proteomes" id="UP000001572">
    <property type="component" value="Chromosome"/>
</dbReference>
<name>A6TNX9_ALKMQ</name>
<dbReference type="KEGG" id="amt:Amet_1721"/>
<gene>
    <name evidence="2" type="ordered locus">Amet_1721</name>
</gene>
<organism evidence="2 3">
    <name type="scientific">Alkaliphilus metalliredigens (strain QYMF)</name>
    <dbReference type="NCBI Taxonomy" id="293826"/>
    <lineage>
        <taxon>Bacteria</taxon>
        <taxon>Bacillati</taxon>
        <taxon>Bacillota</taxon>
        <taxon>Clostridia</taxon>
        <taxon>Peptostreptococcales</taxon>
        <taxon>Natronincolaceae</taxon>
        <taxon>Alkaliphilus</taxon>
    </lineage>
</organism>
<dbReference type="Gene3D" id="3.40.630.30">
    <property type="match status" value="1"/>
</dbReference>
<feature type="domain" description="N-acetyltransferase" evidence="1">
    <location>
        <begin position="116"/>
        <end position="251"/>
    </location>
</feature>
<dbReference type="OrthoDB" id="1879183at2"/>
<evidence type="ECO:0000313" key="2">
    <source>
        <dbReference type="EMBL" id="ABR47897.1"/>
    </source>
</evidence>
<accession>A6TNX9</accession>
<dbReference type="PANTHER" id="PTHR20958:SF6">
    <property type="entry name" value="GLYCINE N-ACYLTRANSFERASE-LIKE PROTEIN"/>
    <property type="match status" value="1"/>
</dbReference>
<evidence type="ECO:0000313" key="3">
    <source>
        <dbReference type="Proteomes" id="UP000001572"/>
    </source>
</evidence>
<protein>
    <recommendedName>
        <fullName evidence="1">N-acetyltransferase domain-containing protein</fullName>
    </recommendedName>
</protein>
<evidence type="ECO:0000259" key="1">
    <source>
        <dbReference type="PROSITE" id="PS51186"/>
    </source>
</evidence>